<dbReference type="FunFam" id="3.30.70.1660:FF:000004">
    <property type="entry name" value="Peptide chain release factor 1"/>
    <property type="match status" value="1"/>
</dbReference>
<dbReference type="Gene3D" id="6.10.140.1950">
    <property type="match status" value="1"/>
</dbReference>
<feature type="domain" description="Prokaryotic-type class I peptide chain release factors" evidence="9">
    <location>
        <begin position="227"/>
        <end position="243"/>
    </location>
</feature>
<reference evidence="10" key="1">
    <citation type="submission" date="2023-07" db="EMBL/GenBank/DDBJ databases">
        <title>Between Cages and Wild: Unraveling the Impact of Captivity on Animal Microbiomes and Antimicrobial Resistance.</title>
        <authorList>
            <person name="Schmartz G.P."/>
            <person name="Rehner J."/>
            <person name="Schuff M.J."/>
            <person name="Becker S.L."/>
            <person name="Kravczyk M."/>
            <person name="Gurevich A."/>
            <person name="Francke R."/>
            <person name="Mueller R."/>
            <person name="Keller V."/>
            <person name="Keller A."/>
        </authorList>
    </citation>
    <scope>NUCLEOTIDE SEQUENCE</scope>
    <source>
        <strain evidence="10">S39M_St_73</strain>
    </source>
</reference>
<proteinExistence type="inferred from homology"/>
<evidence type="ECO:0000256" key="3">
    <source>
        <dbReference type="ARBA" id="ARBA00010835"/>
    </source>
</evidence>
<dbReference type="InterPro" id="IPR000352">
    <property type="entry name" value="Pep_chain_release_fac_I"/>
</dbReference>
<evidence type="ECO:0000256" key="4">
    <source>
        <dbReference type="ARBA" id="ARBA00022481"/>
    </source>
</evidence>
<dbReference type="NCBIfam" id="NF001859">
    <property type="entry name" value="PRK00591.1"/>
    <property type="match status" value="1"/>
</dbReference>
<dbReference type="GO" id="GO:0016149">
    <property type="term" value="F:translation release factor activity, codon specific"/>
    <property type="evidence" value="ECO:0007669"/>
    <property type="project" value="UniProtKB-UniRule"/>
</dbReference>
<evidence type="ECO:0000259" key="9">
    <source>
        <dbReference type="PROSITE" id="PS00745"/>
    </source>
</evidence>
<feature type="modified residue" description="N5-methylglutamine" evidence="8">
    <location>
        <position position="234"/>
    </location>
</feature>
<dbReference type="PANTHER" id="PTHR43804:SF7">
    <property type="entry name" value="LD18447P"/>
    <property type="match status" value="1"/>
</dbReference>
<comment type="function">
    <text evidence="1 8">Peptide chain release factor 1 directs the termination of translation in response to the peptide chain termination codons UAG and UAA.</text>
</comment>
<dbReference type="FunFam" id="3.30.160.20:FF:000004">
    <property type="entry name" value="Peptide chain release factor 1"/>
    <property type="match status" value="1"/>
</dbReference>
<keyword evidence="11" id="KW-1185">Reference proteome</keyword>
<dbReference type="Gene3D" id="3.30.160.20">
    <property type="match status" value="1"/>
</dbReference>
<comment type="caution">
    <text evidence="10">The sequence shown here is derived from an EMBL/GenBank/DDBJ whole genome shotgun (WGS) entry which is preliminary data.</text>
</comment>
<comment type="subcellular location">
    <subcellularLocation>
        <location evidence="2 8">Cytoplasm</location>
    </subcellularLocation>
</comment>
<evidence type="ECO:0000256" key="8">
    <source>
        <dbReference type="HAMAP-Rule" id="MF_00093"/>
    </source>
</evidence>
<dbReference type="Pfam" id="PF03462">
    <property type="entry name" value="PCRF"/>
    <property type="match status" value="1"/>
</dbReference>
<comment type="similarity">
    <text evidence="3 8">Belongs to the prokaryotic/mitochondrial release factor family.</text>
</comment>
<dbReference type="AlphaFoldDB" id="A0AA43ZS50"/>
<keyword evidence="5 8" id="KW-0963">Cytoplasm</keyword>
<organism evidence="10 11">
    <name type="scientific">Atopococcus tabaci</name>
    <dbReference type="NCBI Taxonomy" id="269774"/>
    <lineage>
        <taxon>Bacteria</taxon>
        <taxon>Bacillati</taxon>
        <taxon>Bacillota</taxon>
        <taxon>Bacilli</taxon>
        <taxon>Lactobacillales</taxon>
        <taxon>Carnobacteriaceae</taxon>
        <taxon>Atopococcus</taxon>
    </lineage>
</organism>
<dbReference type="SMART" id="SM00937">
    <property type="entry name" value="PCRF"/>
    <property type="match status" value="1"/>
</dbReference>
<comment type="PTM">
    <text evidence="8">Methylated by PrmC. Methylation increases the termination efficiency of RF1.</text>
</comment>
<dbReference type="SUPFAM" id="SSF75620">
    <property type="entry name" value="Release factor"/>
    <property type="match status" value="1"/>
</dbReference>
<keyword evidence="6 8" id="KW-0648">Protein biosynthesis</keyword>
<keyword evidence="4 8" id="KW-0488">Methylation</keyword>
<dbReference type="InterPro" id="IPR005139">
    <property type="entry name" value="PCRF"/>
</dbReference>
<evidence type="ECO:0000256" key="5">
    <source>
        <dbReference type="ARBA" id="ARBA00022490"/>
    </source>
</evidence>
<dbReference type="InterPro" id="IPR050057">
    <property type="entry name" value="Prokaryotic/Mito_RF"/>
</dbReference>
<dbReference type="Gene3D" id="3.30.70.1660">
    <property type="match status" value="1"/>
</dbReference>
<protein>
    <recommendedName>
        <fullName evidence="7 8">Peptide chain release factor 1</fullName>
        <shortName evidence="8">RF-1</shortName>
    </recommendedName>
</protein>
<dbReference type="NCBIfam" id="TIGR00019">
    <property type="entry name" value="prfA"/>
    <property type="match status" value="1"/>
</dbReference>
<evidence type="ECO:0000256" key="2">
    <source>
        <dbReference type="ARBA" id="ARBA00004496"/>
    </source>
</evidence>
<dbReference type="InterPro" id="IPR004373">
    <property type="entry name" value="RF-1"/>
</dbReference>
<dbReference type="PROSITE" id="PS00745">
    <property type="entry name" value="RF_PROK_I"/>
    <property type="match status" value="1"/>
</dbReference>
<evidence type="ECO:0000256" key="7">
    <source>
        <dbReference type="ARBA" id="ARBA00050039"/>
    </source>
</evidence>
<dbReference type="EMBL" id="JAUNQW010000014">
    <property type="protein sequence ID" value="MDO5457531.1"/>
    <property type="molecule type" value="Genomic_DNA"/>
</dbReference>
<gene>
    <name evidence="8 10" type="primary">prfA</name>
    <name evidence="10" type="ORF">Q4F26_04220</name>
</gene>
<dbReference type="HAMAP" id="MF_00093">
    <property type="entry name" value="Rel_fac_1"/>
    <property type="match status" value="1"/>
</dbReference>
<dbReference type="InterPro" id="IPR045853">
    <property type="entry name" value="Pep_chain_release_fac_I_sf"/>
</dbReference>
<evidence type="ECO:0000313" key="10">
    <source>
        <dbReference type="EMBL" id="MDO5457531.1"/>
    </source>
</evidence>
<dbReference type="PANTHER" id="PTHR43804">
    <property type="entry name" value="LD18447P"/>
    <property type="match status" value="1"/>
</dbReference>
<name>A0AA43ZS50_9LACT</name>
<dbReference type="GO" id="GO:0005829">
    <property type="term" value="C:cytosol"/>
    <property type="evidence" value="ECO:0007669"/>
    <property type="project" value="UniProtKB-ARBA"/>
</dbReference>
<evidence type="ECO:0000256" key="6">
    <source>
        <dbReference type="ARBA" id="ARBA00022917"/>
    </source>
</evidence>
<dbReference type="FunFam" id="3.30.70.1660:FF:000002">
    <property type="entry name" value="Peptide chain release factor 1"/>
    <property type="match status" value="1"/>
</dbReference>
<dbReference type="Proteomes" id="UP001171751">
    <property type="component" value="Unassembled WGS sequence"/>
</dbReference>
<evidence type="ECO:0000313" key="11">
    <source>
        <dbReference type="Proteomes" id="UP001171751"/>
    </source>
</evidence>
<dbReference type="Pfam" id="PF00472">
    <property type="entry name" value="RF-1"/>
    <property type="match status" value="1"/>
</dbReference>
<sequence>MFETLESIEQRYEEITEMMSDPEIINDTERFMALSKEEGELRETVAKFREYREVKEELEGTKEILDDSSIDAEMKELAQMENDELAEKEQALEGELQILLLPKDENDDKNIIMEIRGAAGGDEAQIFAADLLRMYTHYADKQGWKVDLMSASQNDVGGYKEVTLMIEGSSVYSRLKFENGAHRVQRVPETESQGRVHTSTATVVVMPEAEEVDFDLDMNDVRIDIFRASGAGGQHVNVTDSAVRMTHDPTGIVVSMQDERSQIKNREKAERLLRARVADHYQSEAQAEYDATRKTAVGTGDRSERIRTYNYPQSRMTDHRINYTSSRLESIMNGELDEIIDQLILVEQQEKMEQFQHGL</sequence>
<evidence type="ECO:0000256" key="1">
    <source>
        <dbReference type="ARBA" id="ARBA00002986"/>
    </source>
</evidence>
<accession>A0AA43ZS50</accession>